<evidence type="ECO:0000313" key="6">
    <source>
        <dbReference type="EMBL" id="MBE3607774.1"/>
    </source>
</evidence>
<evidence type="ECO:0000256" key="4">
    <source>
        <dbReference type="SAM" id="Phobius"/>
    </source>
</evidence>
<dbReference type="GO" id="GO:0022857">
    <property type="term" value="F:transmembrane transporter activity"/>
    <property type="evidence" value="ECO:0007669"/>
    <property type="project" value="InterPro"/>
</dbReference>
<reference evidence="6 7" key="1">
    <citation type="submission" date="2015-08" db="EMBL/GenBank/DDBJ databases">
        <title>Comparative genomics of the Campylobacter concisus group.</title>
        <authorList>
            <person name="Yee E."/>
            <person name="Chapman M.H."/>
            <person name="Huynh S."/>
            <person name="Bono J.L."/>
            <person name="On S.L."/>
            <person name="St Leger J."/>
            <person name="Foster G."/>
            <person name="Parker C.T."/>
            <person name="Miller W.G."/>
        </authorList>
    </citation>
    <scope>NUCLEOTIDE SEQUENCE [LARGE SCALE GENOMIC DNA]</scope>
    <source>
        <strain evidence="6 7">RM9337</strain>
    </source>
</reference>
<dbReference type="EMBL" id="LIWG01000003">
    <property type="protein sequence ID" value="MBE3607774.1"/>
    <property type="molecule type" value="Genomic_DNA"/>
</dbReference>
<accession>A0AAW3ZRM1</accession>
<dbReference type="SUPFAM" id="SSF103473">
    <property type="entry name" value="MFS general substrate transporter"/>
    <property type="match status" value="1"/>
</dbReference>
<feature type="transmembrane region" description="Helical" evidence="4">
    <location>
        <begin position="94"/>
        <end position="111"/>
    </location>
</feature>
<feature type="transmembrane region" description="Helical" evidence="4">
    <location>
        <begin position="245"/>
        <end position="265"/>
    </location>
</feature>
<dbReference type="AlphaFoldDB" id="A0AAW3ZRM1"/>
<feature type="domain" description="Major facilitator superfamily (MFS) profile" evidence="5">
    <location>
        <begin position="7"/>
        <end position="384"/>
    </location>
</feature>
<keyword evidence="1 4" id="KW-0812">Transmembrane</keyword>
<dbReference type="PROSITE" id="PS50850">
    <property type="entry name" value="MFS"/>
    <property type="match status" value="1"/>
</dbReference>
<gene>
    <name evidence="6" type="ORF">CCAL9337_03400</name>
</gene>
<dbReference type="InterPro" id="IPR036259">
    <property type="entry name" value="MFS_trans_sf"/>
</dbReference>
<dbReference type="PANTHER" id="PTHR43129">
    <property type="entry name" value="FOSMIDOMYCIN RESISTANCE PROTEIN"/>
    <property type="match status" value="1"/>
</dbReference>
<proteinExistence type="predicted"/>
<dbReference type="Gene3D" id="1.20.1250.20">
    <property type="entry name" value="MFS general substrate transporter like domains"/>
    <property type="match status" value="2"/>
</dbReference>
<sequence length="385" mass="41923">MTNNKIYKYLISFGHFCSDVNQGALSAILPFLIATYNYDYTTAAMLVLYANIIGSFVQPFIGYINDKKNTPYIVLIGLILAGGGMSCVGFSSNFYLLCFAVTISGIGMAMFHPQAAKIINQASNDNNRAINISIFSFGGNLGFTLGPVFVSLVVYFFGLRGMIWFLLPQVIFAMLFIYHYKGISELGTYIKTKKIVQKESKDDWSAFGYLCVVIMSRSIVFHGINTFLALFFISKFGNSASSASVILSTYYAIVAAGTLLGGVLADRYGYHTVIKSAFTFLLFSIFLFAINDNFYMALAVIIPLGAAMGMSYSPMVVLAQSYLPNHIGLASGVTLGLAVSIGGITAPFFGKIADTYTITYTFYAISLVCVVSALFSFLLPKLKVA</sequence>
<protein>
    <submittedName>
        <fullName evidence="6">MFS transporter</fullName>
    </submittedName>
</protein>
<feature type="transmembrane region" description="Helical" evidence="4">
    <location>
        <begin position="44"/>
        <end position="64"/>
    </location>
</feature>
<dbReference type="InterPro" id="IPR011701">
    <property type="entry name" value="MFS"/>
</dbReference>
<feature type="transmembrane region" description="Helical" evidence="4">
    <location>
        <begin position="327"/>
        <end position="348"/>
    </location>
</feature>
<dbReference type="RefSeq" id="WP_170015794.1">
    <property type="nucleotide sequence ID" value="NZ_CP012545.1"/>
</dbReference>
<name>A0AAW3ZRM1_9BACT</name>
<evidence type="ECO:0000256" key="1">
    <source>
        <dbReference type="ARBA" id="ARBA00022692"/>
    </source>
</evidence>
<evidence type="ECO:0000256" key="3">
    <source>
        <dbReference type="ARBA" id="ARBA00023136"/>
    </source>
</evidence>
<feature type="transmembrane region" description="Helical" evidence="4">
    <location>
        <begin position="296"/>
        <end position="315"/>
    </location>
</feature>
<feature type="transmembrane region" description="Helical" evidence="4">
    <location>
        <begin position="71"/>
        <end position="88"/>
    </location>
</feature>
<organism evidence="6 7">
    <name type="scientific">Campylobacter californiensis</name>
    <dbReference type="NCBI Taxonomy" id="1032243"/>
    <lineage>
        <taxon>Bacteria</taxon>
        <taxon>Pseudomonadati</taxon>
        <taxon>Campylobacterota</taxon>
        <taxon>Epsilonproteobacteria</taxon>
        <taxon>Campylobacterales</taxon>
        <taxon>Campylobacteraceae</taxon>
        <taxon>Campylobacter</taxon>
    </lineage>
</organism>
<feature type="transmembrane region" description="Helical" evidence="4">
    <location>
        <begin position="204"/>
        <end position="233"/>
    </location>
</feature>
<keyword evidence="2 4" id="KW-1133">Transmembrane helix</keyword>
<feature type="transmembrane region" description="Helical" evidence="4">
    <location>
        <begin position="132"/>
        <end position="157"/>
    </location>
</feature>
<dbReference type="InterPro" id="IPR020846">
    <property type="entry name" value="MFS_dom"/>
</dbReference>
<keyword evidence="7" id="KW-1185">Reference proteome</keyword>
<evidence type="ECO:0000313" key="7">
    <source>
        <dbReference type="Proteomes" id="UP000650616"/>
    </source>
</evidence>
<keyword evidence="3 4" id="KW-0472">Membrane</keyword>
<dbReference type="PANTHER" id="PTHR43129:SF1">
    <property type="entry name" value="FOSMIDOMYCIN RESISTANCE PROTEIN"/>
    <property type="match status" value="1"/>
</dbReference>
<feature type="transmembrane region" description="Helical" evidence="4">
    <location>
        <begin position="272"/>
        <end position="290"/>
    </location>
</feature>
<dbReference type="CDD" id="cd17478">
    <property type="entry name" value="MFS_FsR"/>
    <property type="match status" value="1"/>
</dbReference>
<comment type="caution">
    <text evidence="6">The sequence shown here is derived from an EMBL/GenBank/DDBJ whole genome shotgun (WGS) entry which is preliminary data.</text>
</comment>
<dbReference type="Proteomes" id="UP000650616">
    <property type="component" value="Unassembled WGS sequence"/>
</dbReference>
<dbReference type="GO" id="GO:0005886">
    <property type="term" value="C:plasma membrane"/>
    <property type="evidence" value="ECO:0007669"/>
    <property type="project" value="TreeGrafter"/>
</dbReference>
<feature type="transmembrane region" description="Helical" evidence="4">
    <location>
        <begin position="163"/>
        <end position="183"/>
    </location>
</feature>
<dbReference type="Pfam" id="PF07690">
    <property type="entry name" value="MFS_1"/>
    <property type="match status" value="2"/>
</dbReference>
<evidence type="ECO:0000256" key="2">
    <source>
        <dbReference type="ARBA" id="ARBA00022989"/>
    </source>
</evidence>
<feature type="transmembrane region" description="Helical" evidence="4">
    <location>
        <begin position="20"/>
        <end position="38"/>
    </location>
</feature>
<feature type="transmembrane region" description="Helical" evidence="4">
    <location>
        <begin position="360"/>
        <end position="379"/>
    </location>
</feature>
<evidence type="ECO:0000259" key="5">
    <source>
        <dbReference type="PROSITE" id="PS50850"/>
    </source>
</evidence>